<dbReference type="PROSITE" id="PS50885">
    <property type="entry name" value="HAMP"/>
    <property type="match status" value="1"/>
</dbReference>
<keyword evidence="5" id="KW-1133">Transmembrane helix</keyword>
<dbReference type="RefSeq" id="WP_377153439.1">
    <property type="nucleotide sequence ID" value="NZ_JBHSAF010000014.1"/>
</dbReference>
<dbReference type="PANTHER" id="PTHR32089:SF117">
    <property type="entry name" value="METHYL ACCEPTING SENSORY TRANSDUCER WITH CACHE_1 SMALL MOLECULE BINDING DOMAIN"/>
    <property type="match status" value="1"/>
</dbReference>
<dbReference type="CDD" id="cd06225">
    <property type="entry name" value="HAMP"/>
    <property type="match status" value="1"/>
</dbReference>
<evidence type="ECO:0000313" key="8">
    <source>
        <dbReference type="EMBL" id="MFC3914501.1"/>
    </source>
</evidence>
<evidence type="ECO:0000256" key="3">
    <source>
        <dbReference type="ARBA" id="ARBA00029447"/>
    </source>
</evidence>
<evidence type="ECO:0000256" key="1">
    <source>
        <dbReference type="ARBA" id="ARBA00004370"/>
    </source>
</evidence>
<organism evidence="8 9">
    <name type="scientific">Pseudaeromonas sharmana</name>
    <dbReference type="NCBI Taxonomy" id="328412"/>
    <lineage>
        <taxon>Bacteria</taxon>
        <taxon>Pseudomonadati</taxon>
        <taxon>Pseudomonadota</taxon>
        <taxon>Gammaproteobacteria</taxon>
        <taxon>Aeromonadales</taxon>
        <taxon>Aeromonadaceae</taxon>
        <taxon>Pseudaeromonas</taxon>
    </lineage>
</organism>
<dbReference type="Proteomes" id="UP001595692">
    <property type="component" value="Unassembled WGS sequence"/>
</dbReference>
<dbReference type="Gene3D" id="1.10.287.950">
    <property type="entry name" value="Methyl-accepting chemotaxis protein"/>
    <property type="match status" value="1"/>
</dbReference>
<dbReference type="Pfam" id="PF00015">
    <property type="entry name" value="MCPsignal"/>
    <property type="match status" value="1"/>
</dbReference>
<evidence type="ECO:0000256" key="2">
    <source>
        <dbReference type="ARBA" id="ARBA00023224"/>
    </source>
</evidence>
<dbReference type="InterPro" id="IPR004089">
    <property type="entry name" value="MCPsignal_dom"/>
</dbReference>
<name>A0ABV8CQX4_9GAMM</name>
<comment type="caution">
    <text evidence="8">The sequence shown here is derived from an EMBL/GenBank/DDBJ whole genome shotgun (WGS) entry which is preliminary data.</text>
</comment>
<dbReference type="SMART" id="SM00283">
    <property type="entry name" value="MA"/>
    <property type="match status" value="1"/>
</dbReference>
<dbReference type="SUPFAM" id="SSF58104">
    <property type="entry name" value="Methyl-accepting chemotaxis protein (MCP) signaling domain"/>
    <property type="match status" value="1"/>
</dbReference>
<keyword evidence="5" id="KW-0472">Membrane</keyword>
<keyword evidence="2 4" id="KW-0807">Transducer</keyword>
<dbReference type="InterPro" id="IPR004090">
    <property type="entry name" value="Chemotax_Me-accpt_rcpt"/>
</dbReference>
<accession>A0ABV8CQX4</accession>
<evidence type="ECO:0000256" key="4">
    <source>
        <dbReference type="PROSITE-ProRule" id="PRU00284"/>
    </source>
</evidence>
<proteinExistence type="inferred from homology"/>
<reference evidence="9" key="1">
    <citation type="journal article" date="2019" name="Int. J. Syst. Evol. Microbiol.">
        <title>The Global Catalogue of Microorganisms (GCM) 10K type strain sequencing project: providing services to taxonomists for standard genome sequencing and annotation.</title>
        <authorList>
            <consortium name="The Broad Institute Genomics Platform"/>
            <consortium name="The Broad Institute Genome Sequencing Center for Infectious Disease"/>
            <person name="Wu L."/>
            <person name="Ma J."/>
        </authorList>
    </citation>
    <scope>NUCLEOTIDE SEQUENCE [LARGE SCALE GENOMIC DNA]</scope>
    <source>
        <strain evidence="9">CCUG 54939</strain>
    </source>
</reference>
<dbReference type="CDD" id="cd12913">
    <property type="entry name" value="PDC1_MCP_like"/>
    <property type="match status" value="1"/>
</dbReference>
<dbReference type="PANTHER" id="PTHR32089">
    <property type="entry name" value="METHYL-ACCEPTING CHEMOTAXIS PROTEIN MCPB"/>
    <property type="match status" value="1"/>
</dbReference>
<dbReference type="CDD" id="cd11386">
    <property type="entry name" value="MCP_signal"/>
    <property type="match status" value="1"/>
</dbReference>
<dbReference type="InterPro" id="IPR003660">
    <property type="entry name" value="HAMP_dom"/>
</dbReference>
<comment type="subcellular location">
    <subcellularLocation>
        <location evidence="1">Membrane</location>
    </subcellularLocation>
</comment>
<gene>
    <name evidence="8" type="ORF">ACFOSS_13625</name>
</gene>
<dbReference type="PROSITE" id="PS50111">
    <property type="entry name" value="CHEMOTAXIS_TRANSDUC_2"/>
    <property type="match status" value="1"/>
</dbReference>
<evidence type="ECO:0000259" key="6">
    <source>
        <dbReference type="PROSITE" id="PS50111"/>
    </source>
</evidence>
<feature type="domain" description="Methyl-accepting transducer" evidence="6">
    <location>
        <begin position="439"/>
        <end position="675"/>
    </location>
</feature>
<dbReference type="EMBL" id="JBHSAF010000014">
    <property type="protein sequence ID" value="MFC3914501.1"/>
    <property type="molecule type" value="Genomic_DNA"/>
</dbReference>
<dbReference type="Pfam" id="PF00672">
    <property type="entry name" value="HAMP"/>
    <property type="match status" value="1"/>
</dbReference>
<comment type="similarity">
    <text evidence="3">Belongs to the methyl-accepting chemotaxis (MCP) protein family.</text>
</comment>
<sequence>MRELSLRTKLFLFVTLILLLSSAITTAILWQSLHKANTQIVTTVTTAQAQEVNNSLVGTSGIYGEQIATFINQAYQVPMMVSQSLAQGFAVPELALSRPQLENQLRGIITGNPTISSIYTQFEANGYIDKDEQWLAGDTSHSVSGKGSLEIYFIHDREGAVVQQAIDEATSAAKYDTSLNEFGIRNAEWYLCAKDTLRPCLMEPYLYEISPGYSELMTSLTVPILRTGKFVGVAGVDLNLPNFQSLTEQLAGSLYQGKSQVLLLSSKKLIVASSDHKDKLGRPFRELPAEEQAAWSAGLDSQKTQWQSTDRLFAQYPVTIPFSSQQWTLLVSVPKQEALAQANKIATELDTLVTGVGSRQILIGATITVMSLIVLMVLLASIASPIRTITQHVAELTSAEGDLTRQITVHSHAELIALSNSLNQFINKLRVMVLELKHIEQDVSQEAEQVSQIAIEIDASVEMQHREVDNVVTAMHQMSTTARDVACYAAEAASESDKATALTHGSQQAMAETRGQIEQLAVDMNTANAAIGQVAACSNNINHILEVIRNIAEQTNLLALNAAIEAARAGDMGRGFAVVADEVRALANKTRASTDEIGNLISDLQQEVNKTTGIINSGVTKTGTTVSSANQAYELLMEVVAQIQGMNDHITQVATAAEEQSSVSEEINQNLTRIGDAATDLAQLARRASSGGHGLADQVRRLEQQLSRLRT</sequence>
<dbReference type="PRINTS" id="PR00260">
    <property type="entry name" value="CHEMTRNSDUCR"/>
</dbReference>
<dbReference type="SMART" id="SM00304">
    <property type="entry name" value="HAMP"/>
    <property type="match status" value="1"/>
</dbReference>
<keyword evidence="5" id="KW-0812">Transmembrane</keyword>
<dbReference type="Gene3D" id="3.30.450.20">
    <property type="entry name" value="PAS domain"/>
    <property type="match status" value="1"/>
</dbReference>
<feature type="domain" description="HAMP" evidence="7">
    <location>
        <begin position="380"/>
        <end position="434"/>
    </location>
</feature>
<dbReference type="Pfam" id="PF22673">
    <property type="entry name" value="MCP-like_PDC_1"/>
    <property type="match status" value="1"/>
</dbReference>
<protein>
    <submittedName>
        <fullName evidence="8">Methyl-accepting chemotaxis protein</fullName>
    </submittedName>
</protein>
<evidence type="ECO:0000313" key="9">
    <source>
        <dbReference type="Proteomes" id="UP001595692"/>
    </source>
</evidence>
<feature type="transmembrane region" description="Helical" evidence="5">
    <location>
        <begin position="361"/>
        <end position="382"/>
    </location>
</feature>
<evidence type="ECO:0000256" key="5">
    <source>
        <dbReference type="SAM" id="Phobius"/>
    </source>
</evidence>
<evidence type="ECO:0000259" key="7">
    <source>
        <dbReference type="PROSITE" id="PS50885"/>
    </source>
</evidence>
<keyword evidence="9" id="KW-1185">Reference proteome</keyword>